<comment type="caution">
    <text evidence="2">The sequence shown here is derived from an EMBL/GenBank/DDBJ whole genome shotgun (WGS) entry which is preliminary data.</text>
</comment>
<feature type="region of interest" description="Disordered" evidence="1">
    <location>
        <begin position="46"/>
        <end position="81"/>
    </location>
</feature>
<protein>
    <submittedName>
        <fullName evidence="2">Uncharacterized protein</fullName>
    </submittedName>
</protein>
<reference evidence="2" key="2">
    <citation type="submission" date="2020-11" db="EMBL/GenBank/DDBJ databases">
        <authorList>
            <person name="McCartney M.A."/>
            <person name="Auch B."/>
            <person name="Kono T."/>
            <person name="Mallez S."/>
            <person name="Becker A."/>
            <person name="Gohl D.M."/>
            <person name="Silverstein K.A.T."/>
            <person name="Koren S."/>
            <person name="Bechman K.B."/>
            <person name="Herman A."/>
            <person name="Abrahante J.E."/>
            <person name="Garbe J."/>
        </authorList>
    </citation>
    <scope>NUCLEOTIDE SEQUENCE</scope>
    <source>
        <strain evidence="2">Duluth1</strain>
        <tissue evidence="2">Whole animal</tissue>
    </source>
</reference>
<sequence length="115" mass="12771">MINQYATYVLQVFKLPKSNSAQSSQSVSIKKSPLPQISEPILTKFPVLPKMTENPPSYSEANASRSSPMAPNSTMQSGVGMPSARHGMFVYRPFDNRTMAVSYMRRPSLPRIESS</sequence>
<evidence type="ECO:0000313" key="3">
    <source>
        <dbReference type="Proteomes" id="UP000828390"/>
    </source>
</evidence>
<proteinExistence type="predicted"/>
<keyword evidence="3" id="KW-1185">Reference proteome</keyword>
<dbReference type="Proteomes" id="UP000828390">
    <property type="component" value="Unassembled WGS sequence"/>
</dbReference>
<dbReference type="EMBL" id="JAIWYP010000006">
    <property type="protein sequence ID" value="KAH3808211.1"/>
    <property type="molecule type" value="Genomic_DNA"/>
</dbReference>
<name>A0A9D4G3K1_DREPO</name>
<accession>A0A9D4G3K1</accession>
<evidence type="ECO:0000313" key="2">
    <source>
        <dbReference type="EMBL" id="KAH3808211.1"/>
    </source>
</evidence>
<reference evidence="2" key="1">
    <citation type="journal article" date="2019" name="bioRxiv">
        <title>The Genome of the Zebra Mussel, Dreissena polymorpha: A Resource for Invasive Species Research.</title>
        <authorList>
            <person name="McCartney M.A."/>
            <person name="Auch B."/>
            <person name="Kono T."/>
            <person name="Mallez S."/>
            <person name="Zhang Y."/>
            <person name="Obille A."/>
            <person name="Becker A."/>
            <person name="Abrahante J.E."/>
            <person name="Garbe J."/>
            <person name="Badalamenti J.P."/>
            <person name="Herman A."/>
            <person name="Mangelson H."/>
            <person name="Liachko I."/>
            <person name="Sullivan S."/>
            <person name="Sone E.D."/>
            <person name="Koren S."/>
            <person name="Silverstein K.A.T."/>
            <person name="Beckman K.B."/>
            <person name="Gohl D.M."/>
        </authorList>
    </citation>
    <scope>NUCLEOTIDE SEQUENCE</scope>
    <source>
        <strain evidence="2">Duluth1</strain>
        <tissue evidence="2">Whole animal</tissue>
    </source>
</reference>
<gene>
    <name evidence="2" type="ORF">DPMN_136564</name>
</gene>
<dbReference type="AlphaFoldDB" id="A0A9D4G3K1"/>
<organism evidence="2 3">
    <name type="scientific">Dreissena polymorpha</name>
    <name type="common">Zebra mussel</name>
    <name type="synonym">Mytilus polymorpha</name>
    <dbReference type="NCBI Taxonomy" id="45954"/>
    <lineage>
        <taxon>Eukaryota</taxon>
        <taxon>Metazoa</taxon>
        <taxon>Spiralia</taxon>
        <taxon>Lophotrochozoa</taxon>
        <taxon>Mollusca</taxon>
        <taxon>Bivalvia</taxon>
        <taxon>Autobranchia</taxon>
        <taxon>Heteroconchia</taxon>
        <taxon>Euheterodonta</taxon>
        <taxon>Imparidentia</taxon>
        <taxon>Neoheterodontei</taxon>
        <taxon>Myida</taxon>
        <taxon>Dreissenoidea</taxon>
        <taxon>Dreissenidae</taxon>
        <taxon>Dreissena</taxon>
    </lineage>
</organism>
<evidence type="ECO:0000256" key="1">
    <source>
        <dbReference type="SAM" id="MobiDB-lite"/>
    </source>
</evidence>
<feature type="compositionally biased region" description="Polar residues" evidence="1">
    <location>
        <begin position="54"/>
        <end position="77"/>
    </location>
</feature>